<dbReference type="PANTHER" id="PTHR30006">
    <property type="entry name" value="THIAMINE-BINDING PERIPLASMIC PROTEIN-RELATED"/>
    <property type="match status" value="1"/>
</dbReference>
<keyword evidence="3" id="KW-1185">Reference proteome</keyword>
<dbReference type="GO" id="GO:0030288">
    <property type="term" value="C:outer membrane-bounded periplasmic space"/>
    <property type="evidence" value="ECO:0007669"/>
    <property type="project" value="TreeGrafter"/>
</dbReference>
<keyword evidence="1" id="KW-0732">Signal</keyword>
<proteinExistence type="predicted"/>
<organism evidence="2 3">
    <name type="scientific">Selenomonas flueggei ATCC 43531</name>
    <dbReference type="NCBI Taxonomy" id="638302"/>
    <lineage>
        <taxon>Bacteria</taxon>
        <taxon>Bacillati</taxon>
        <taxon>Bacillota</taxon>
        <taxon>Negativicutes</taxon>
        <taxon>Selenomonadales</taxon>
        <taxon>Selenomonadaceae</taxon>
        <taxon>Selenomonas</taxon>
    </lineage>
</organism>
<sequence length="359" mass="40595">MFSIREVFFMKRVPFFVLMTGILLLLAAAGLTYLSSKPQGTAMARRPLQEVTAYTSLPTEAAAALSEAYEKEYNIRVNFVALSAGQVLSRLEEQSKGGKDPAALVLADRETLDRAAAVGYLVPYQSEKSDQVADGFRHPNGYWTGVWYDPVVFAVNQDYLRTHLDLPNSWKMLAEQKDIRIGTTDFMAADAASNLLYSMIAEYGEPHAFDIWRKIQPQIMQYSRYLHTPVRQAGMGEVDLSVAVLSETLRYIHDDYPIRVLYPTDGSAAVVYGTGIAFRAGEHDVQTAEDFADWLLTDEAQLALARQHIYLLTTNPVTLSYQMFAGKNINLFKSKPYFSSEEKKAMLDRWIKEVRFYEE</sequence>
<dbReference type="GO" id="GO:0015888">
    <property type="term" value="P:thiamine transport"/>
    <property type="evidence" value="ECO:0007669"/>
    <property type="project" value="TreeGrafter"/>
</dbReference>
<dbReference type="GO" id="GO:0030976">
    <property type="term" value="F:thiamine pyrophosphate binding"/>
    <property type="evidence" value="ECO:0007669"/>
    <property type="project" value="TreeGrafter"/>
</dbReference>
<dbReference type="HOGENOM" id="CLU_026974_0_4_9"/>
<protein>
    <submittedName>
        <fullName evidence="2">ABC transporter, solute-binding protein</fullName>
    </submittedName>
</protein>
<dbReference type="Gene3D" id="3.40.190.10">
    <property type="entry name" value="Periplasmic binding protein-like II"/>
    <property type="match status" value="2"/>
</dbReference>
<dbReference type="STRING" id="638302.HMPREF0908_0870"/>
<dbReference type="Proteomes" id="UP000005309">
    <property type="component" value="Unassembled WGS sequence"/>
</dbReference>
<reference evidence="2 3" key="1">
    <citation type="submission" date="2009-04" db="EMBL/GenBank/DDBJ databases">
        <authorList>
            <person name="Qin X."/>
            <person name="Bachman B."/>
            <person name="Battles P."/>
            <person name="Bell A."/>
            <person name="Bess C."/>
            <person name="Bickham C."/>
            <person name="Chaboub L."/>
            <person name="Chen D."/>
            <person name="Coyle M."/>
            <person name="Deiros D.R."/>
            <person name="Dinh H."/>
            <person name="Forbes L."/>
            <person name="Fowler G."/>
            <person name="Francisco L."/>
            <person name="Fu Q."/>
            <person name="Gubbala S."/>
            <person name="Hale W."/>
            <person name="Han Y."/>
            <person name="Hemphill L."/>
            <person name="Highlander S.K."/>
            <person name="Hirani K."/>
            <person name="Hogues M."/>
            <person name="Jackson L."/>
            <person name="Jakkamsetti A."/>
            <person name="Javaid M."/>
            <person name="Jiang H."/>
            <person name="Korchina V."/>
            <person name="Kovar C."/>
            <person name="Lara F."/>
            <person name="Lee S."/>
            <person name="Mata R."/>
            <person name="Mathew T."/>
            <person name="Moen C."/>
            <person name="Morales K."/>
            <person name="Munidasa M."/>
            <person name="Nazareth L."/>
            <person name="Ngo R."/>
            <person name="Nguyen L."/>
            <person name="Okwuonu G."/>
            <person name="Ongeri F."/>
            <person name="Patil S."/>
            <person name="Petrosino J."/>
            <person name="Pham C."/>
            <person name="Pham P."/>
            <person name="Pu L.-L."/>
            <person name="Puazo M."/>
            <person name="Raj R."/>
            <person name="Reid J."/>
            <person name="Rouhana J."/>
            <person name="Saada N."/>
            <person name="Shang Y."/>
            <person name="Simmons D."/>
            <person name="Thornton R."/>
            <person name="Warren J."/>
            <person name="Weissenberger G."/>
            <person name="Zhang J."/>
            <person name="Zhang L."/>
            <person name="Zhou C."/>
            <person name="Zhu D."/>
            <person name="Muzny D."/>
            <person name="Worley K."/>
            <person name="Gibbs R."/>
        </authorList>
    </citation>
    <scope>NUCLEOTIDE SEQUENCE [LARGE SCALE GENOMIC DNA]</scope>
    <source>
        <strain evidence="2 3">ATCC 43531</strain>
    </source>
</reference>
<dbReference type="Pfam" id="PF13416">
    <property type="entry name" value="SBP_bac_8"/>
    <property type="match status" value="1"/>
</dbReference>
<evidence type="ECO:0000256" key="1">
    <source>
        <dbReference type="ARBA" id="ARBA00022729"/>
    </source>
</evidence>
<dbReference type="AlphaFoldDB" id="C4V306"/>
<gene>
    <name evidence="2" type="ORF">HMPREF0908_0870</name>
</gene>
<dbReference type="PANTHER" id="PTHR30006:SF2">
    <property type="entry name" value="ABC TRANSPORTER SUBSTRATE-BINDING PROTEIN"/>
    <property type="match status" value="1"/>
</dbReference>
<dbReference type="SUPFAM" id="SSF53850">
    <property type="entry name" value="Periplasmic binding protein-like II"/>
    <property type="match status" value="1"/>
</dbReference>
<dbReference type="eggNOG" id="COG1840">
    <property type="taxonomic scope" value="Bacteria"/>
</dbReference>
<name>C4V306_9FIRM</name>
<dbReference type="InterPro" id="IPR006059">
    <property type="entry name" value="SBP"/>
</dbReference>
<evidence type="ECO:0000313" key="3">
    <source>
        <dbReference type="Proteomes" id="UP000005309"/>
    </source>
</evidence>
<dbReference type="GO" id="GO:0030975">
    <property type="term" value="F:thiamine binding"/>
    <property type="evidence" value="ECO:0007669"/>
    <property type="project" value="TreeGrafter"/>
</dbReference>
<accession>C4V306</accession>
<dbReference type="EMBL" id="ACLA01000011">
    <property type="protein sequence ID" value="EEQ48842.1"/>
    <property type="molecule type" value="Genomic_DNA"/>
</dbReference>
<evidence type="ECO:0000313" key="2">
    <source>
        <dbReference type="EMBL" id="EEQ48842.1"/>
    </source>
</evidence>
<comment type="caution">
    <text evidence="2">The sequence shown here is derived from an EMBL/GenBank/DDBJ whole genome shotgun (WGS) entry which is preliminary data.</text>
</comment>